<dbReference type="InterPro" id="IPR012337">
    <property type="entry name" value="RNaseH-like_sf"/>
</dbReference>
<organism evidence="2 3">
    <name type="scientific">Blattamonas nauphoetae</name>
    <dbReference type="NCBI Taxonomy" id="2049346"/>
    <lineage>
        <taxon>Eukaryota</taxon>
        <taxon>Metamonada</taxon>
        <taxon>Preaxostyla</taxon>
        <taxon>Oxymonadida</taxon>
        <taxon>Blattamonas</taxon>
    </lineage>
</organism>
<dbReference type="SUPFAM" id="SSF53098">
    <property type="entry name" value="Ribonuclease H-like"/>
    <property type="match status" value="1"/>
</dbReference>
<dbReference type="Proteomes" id="UP001281761">
    <property type="component" value="Unassembled WGS sequence"/>
</dbReference>
<keyword evidence="3" id="KW-1185">Reference proteome</keyword>
<dbReference type="PANTHER" id="PTHR46880">
    <property type="entry name" value="RAS-ASSOCIATING DOMAIN-CONTAINING PROTEIN"/>
    <property type="match status" value="1"/>
</dbReference>
<evidence type="ECO:0008006" key="4">
    <source>
        <dbReference type="Google" id="ProtNLM"/>
    </source>
</evidence>
<reference evidence="2 3" key="1">
    <citation type="journal article" date="2022" name="bioRxiv">
        <title>Genomics of Preaxostyla Flagellates Illuminates Evolutionary Transitions and the Path Towards Mitochondrial Loss.</title>
        <authorList>
            <person name="Novak L.V.F."/>
            <person name="Treitli S.C."/>
            <person name="Pyrih J."/>
            <person name="Halakuc P."/>
            <person name="Pipaliya S.V."/>
            <person name="Vacek V."/>
            <person name="Brzon O."/>
            <person name="Soukal P."/>
            <person name="Eme L."/>
            <person name="Dacks J.B."/>
            <person name="Karnkowska A."/>
            <person name="Elias M."/>
            <person name="Hampl V."/>
        </authorList>
    </citation>
    <scope>NUCLEOTIDE SEQUENCE [LARGE SCALE GENOMIC DNA]</scope>
    <source>
        <strain evidence="2">NAU3</strain>
        <tissue evidence="2">Gut</tissue>
    </source>
</reference>
<name>A0ABQ9Y1N5_9EUKA</name>
<feature type="region of interest" description="Disordered" evidence="1">
    <location>
        <begin position="23"/>
        <end position="73"/>
    </location>
</feature>
<dbReference type="EMBL" id="JARBJD010000045">
    <property type="protein sequence ID" value="KAK2957579.1"/>
    <property type="molecule type" value="Genomic_DNA"/>
</dbReference>
<evidence type="ECO:0000256" key="1">
    <source>
        <dbReference type="SAM" id="MobiDB-lite"/>
    </source>
</evidence>
<sequence length="750" mass="85976">MNRPKTSQQTLLQCLLRVEQRRLMTSQESSRIDRDDDDDNLIPVSGHGDQEQASQEENDQTGPEETPESHPITASARLRHLYPSWIARPECQDSDNKSIFILQESGIFCRICSSLPQFLRSTRKEYVTKPSNPCHPHSLLDHLTSGIHCEALKIWKDQHRCEQADHSPVDARGLHQHRMNEVQAVNFIAHRRNAVEQFQPTTDLLNSVSNKHFIGKNQTSNSRKFWSIAETIDVLFQKKRTAGITKTIPLAATIDTSTDFTSTTMLCVNLRFLVEGKMEVLLVGLEEMSEGSNGVQLFQSFLSVITEADLQLGQIVCVTTDGDPAMVGAQKGFLAQLRAANPLLLHHHCQSHRLHLSLQHSFDDKSKPEWQVNINNCIRFINSITRSHSKKTAFQLELRKRRLPEMKLSKPCKVRWNTFHRSVSQTIHFSNVIISIHRTDPDPKTAQLCVFFQNPTNFLRSASLDYILEKTSIPLKNMQSAELSLSESREIVMKLIQQLEGCNPEVINDQLIQKMKTQGFDEDRGLVDDMTRERLEMGQVLSSELHKSFFSPDCMTDFNFLSHEYLLLPITPITDQPFLQAASTFKRFVPPLIQLYTTAHWHFMKTQYQLYFSSSERTPTQILNLLLSNEHFKTCSAALPVLLAIKTISATSVSTEREFSILHYTKRKERSRLSTQHLAILTRISHNSPELLSSDEIDMILSERWIHTNIRKEKRDQPDIDASEDETVEKTIRVDKRPEFRLLSPPIQPS</sequence>
<accession>A0ABQ9Y1N5</accession>
<dbReference type="PANTHER" id="PTHR46880:SF5">
    <property type="entry name" value="DUF4371 DOMAIN-CONTAINING PROTEIN"/>
    <property type="match status" value="1"/>
</dbReference>
<gene>
    <name evidence="2" type="ORF">BLNAU_7478</name>
</gene>
<comment type="caution">
    <text evidence="2">The sequence shown here is derived from an EMBL/GenBank/DDBJ whole genome shotgun (WGS) entry which is preliminary data.</text>
</comment>
<evidence type="ECO:0000313" key="3">
    <source>
        <dbReference type="Proteomes" id="UP001281761"/>
    </source>
</evidence>
<protein>
    <recommendedName>
        <fullName evidence="4">HAT C-terminal dimerisation domain-containing protein</fullName>
    </recommendedName>
</protein>
<evidence type="ECO:0000313" key="2">
    <source>
        <dbReference type="EMBL" id="KAK2957579.1"/>
    </source>
</evidence>
<proteinExistence type="predicted"/>